<dbReference type="InterPro" id="IPR037522">
    <property type="entry name" value="HD_GYP_dom"/>
</dbReference>
<dbReference type="Gene3D" id="1.20.120.160">
    <property type="entry name" value="HPT domain"/>
    <property type="match status" value="1"/>
</dbReference>
<evidence type="ECO:0000313" key="6">
    <source>
        <dbReference type="Proteomes" id="UP000645257"/>
    </source>
</evidence>
<dbReference type="GO" id="GO:0008081">
    <property type="term" value="F:phosphoric diester hydrolase activity"/>
    <property type="evidence" value="ECO:0007669"/>
    <property type="project" value="UniProtKB-ARBA"/>
</dbReference>
<dbReference type="SMART" id="SM00073">
    <property type="entry name" value="HPT"/>
    <property type="match status" value="1"/>
</dbReference>
<organism evidence="5 6">
    <name type="scientific">Paludibacterium paludis</name>
    <dbReference type="NCBI Taxonomy" id="1225769"/>
    <lineage>
        <taxon>Bacteria</taxon>
        <taxon>Pseudomonadati</taxon>
        <taxon>Pseudomonadota</taxon>
        <taxon>Betaproteobacteria</taxon>
        <taxon>Neisseriales</taxon>
        <taxon>Chromobacteriaceae</taxon>
        <taxon>Paludibacterium</taxon>
    </lineage>
</organism>
<dbReference type="InterPro" id="IPR003607">
    <property type="entry name" value="HD/PDEase_dom"/>
</dbReference>
<gene>
    <name evidence="5" type="ORF">GCM10011289_31720</name>
</gene>
<dbReference type="CDD" id="cd00088">
    <property type="entry name" value="HPT"/>
    <property type="match status" value="1"/>
</dbReference>
<dbReference type="InterPro" id="IPR036641">
    <property type="entry name" value="HPT_dom_sf"/>
</dbReference>
<dbReference type="Gene3D" id="1.10.3210.10">
    <property type="entry name" value="Hypothetical protein af1432"/>
    <property type="match status" value="1"/>
</dbReference>
<dbReference type="PROSITE" id="PS50894">
    <property type="entry name" value="HPT"/>
    <property type="match status" value="1"/>
</dbReference>
<dbReference type="GO" id="GO:0004672">
    <property type="term" value="F:protein kinase activity"/>
    <property type="evidence" value="ECO:0007669"/>
    <property type="project" value="UniProtKB-ARBA"/>
</dbReference>
<evidence type="ECO:0008006" key="7">
    <source>
        <dbReference type="Google" id="ProtNLM"/>
    </source>
</evidence>
<dbReference type="SUPFAM" id="SSF47226">
    <property type="entry name" value="Histidine-containing phosphotransfer domain, HPT domain"/>
    <property type="match status" value="1"/>
</dbReference>
<evidence type="ECO:0000313" key="5">
    <source>
        <dbReference type="EMBL" id="GGY25727.1"/>
    </source>
</evidence>
<dbReference type="Pfam" id="PF13487">
    <property type="entry name" value="HD_5"/>
    <property type="match status" value="1"/>
</dbReference>
<dbReference type="Proteomes" id="UP000645257">
    <property type="component" value="Unassembled WGS sequence"/>
</dbReference>
<accession>A0A918P747</accession>
<protein>
    <recommendedName>
        <fullName evidence="7">HD domain-containing protein</fullName>
    </recommendedName>
</protein>
<feature type="modified residue" description="Phosphohistidine" evidence="2">
    <location>
        <position position="59"/>
    </location>
</feature>
<evidence type="ECO:0000256" key="1">
    <source>
        <dbReference type="ARBA" id="ARBA00023012"/>
    </source>
</evidence>
<evidence type="ECO:0000259" key="4">
    <source>
        <dbReference type="PROSITE" id="PS51832"/>
    </source>
</evidence>
<dbReference type="GO" id="GO:0000160">
    <property type="term" value="P:phosphorelay signal transduction system"/>
    <property type="evidence" value="ECO:0007669"/>
    <property type="project" value="UniProtKB-KW"/>
</dbReference>
<dbReference type="Pfam" id="PF01627">
    <property type="entry name" value="Hpt"/>
    <property type="match status" value="1"/>
</dbReference>
<evidence type="ECO:0000259" key="3">
    <source>
        <dbReference type="PROSITE" id="PS50894"/>
    </source>
</evidence>
<feature type="domain" description="HD-GYP" evidence="4">
    <location>
        <begin position="177"/>
        <end position="369"/>
    </location>
</feature>
<keyword evidence="6" id="KW-1185">Reference proteome</keyword>
<comment type="caution">
    <text evidence="5">The sequence shown here is derived from an EMBL/GenBank/DDBJ whole genome shotgun (WGS) entry which is preliminary data.</text>
</comment>
<dbReference type="EMBL" id="BMYX01000021">
    <property type="protein sequence ID" value="GGY25727.1"/>
    <property type="molecule type" value="Genomic_DNA"/>
</dbReference>
<dbReference type="PANTHER" id="PTHR45228:SF4">
    <property type="entry name" value="LIPOPROTEIN"/>
    <property type="match status" value="1"/>
</dbReference>
<reference evidence="5" key="2">
    <citation type="submission" date="2020-09" db="EMBL/GenBank/DDBJ databases">
        <authorList>
            <person name="Sun Q."/>
            <person name="Kim S."/>
        </authorList>
    </citation>
    <scope>NUCLEOTIDE SEQUENCE</scope>
    <source>
        <strain evidence="5">KCTC 32182</strain>
    </source>
</reference>
<dbReference type="InterPro" id="IPR008207">
    <property type="entry name" value="Sig_transdc_His_kin_Hpt_dom"/>
</dbReference>
<dbReference type="PROSITE" id="PS51832">
    <property type="entry name" value="HD_GYP"/>
    <property type="match status" value="1"/>
</dbReference>
<dbReference type="AlphaFoldDB" id="A0A918P747"/>
<sequence>MEHDLNEALDALWLDDPDLFRDFCDAFSDHAVEAEALIDALLRAPADGSLVDKLFRAFHSIKGDAAMCRLTRIVDLVHSVESLLSRLRDGELAFCESFGNVLLLVLGRLELVLDARRKGQSAGMAGLVAVWRGIDALAGLPPAGVYAGFSRLVDVMSGLAVQEAVPLHGGPIGGAPKTAGQEGDLALFRELAMQLEHRSALFLGRTERNLRLALETNRLAGGWIDAVQLEAAVYVHDIGMMLLPERIWLGDAPLEDGDRRLLQSHPRWASEWLARVPGWEAAAQMVLQHHEKPDGGGYPAGVRGGEIVPGAKILSLIDTFEAVMLRQLRRGHPRSLLRAAAEVNASDLQFDKAWVEPFNRAVHAIRDGD</sequence>
<dbReference type="PANTHER" id="PTHR45228">
    <property type="entry name" value="CYCLIC DI-GMP PHOSPHODIESTERASE TM_0186-RELATED"/>
    <property type="match status" value="1"/>
</dbReference>
<evidence type="ECO:0000256" key="2">
    <source>
        <dbReference type="PROSITE-ProRule" id="PRU00110"/>
    </source>
</evidence>
<name>A0A918P747_9NEIS</name>
<feature type="domain" description="HPt" evidence="3">
    <location>
        <begin position="16"/>
        <end position="116"/>
    </location>
</feature>
<dbReference type="SUPFAM" id="SSF109604">
    <property type="entry name" value="HD-domain/PDEase-like"/>
    <property type="match status" value="1"/>
</dbReference>
<proteinExistence type="predicted"/>
<dbReference type="RefSeq" id="WP_189536121.1">
    <property type="nucleotide sequence ID" value="NZ_BMYX01000021.1"/>
</dbReference>
<reference evidence="5" key="1">
    <citation type="journal article" date="2014" name="Int. J. Syst. Evol. Microbiol.">
        <title>Complete genome sequence of Corynebacterium casei LMG S-19264T (=DSM 44701T), isolated from a smear-ripened cheese.</title>
        <authorList>
            <consortium name="US DOE Joint Genome Institute (JGI-PGF)"/>
            <person name="Walter F."/>
            <person name="Albersmeier A."/>
            <person name="Kalinowski J."/>
            <person name="Ruckert C."/>
        </authorList>
    </citation>
    <scope>NUCLEOTIDE SEQUENCE</scope>
    <source>
        <strain evidence="5">KCTC 32182</strain>
    </source>
</reference>
<dbReference type="CDD" id="cd00077">
    <property type="entry name" value="HDc"/>
    <property type="match status" value="1"/>
</dbReference>
<dbReference type="InterPro" id="IPR052020">
    <property type="entry name" value="Cyclic_di-GMP/3'3'-cGAMP_PDE"/>
</dbReference>
<keyword evidence="2" id="KW-0597">Phosphoprotein</keyword>
<keyword evidence="1" id="KW-0902">Two-component regulatory system</keyword>